<evidence type="ECO:0000256" key="2">
    <source>
        <dbReference type="ARBA" id="ARBA00022649"/>
    </source>
</evidence>
<sequence>MIMNTVDIRLRVSEDIKTEAEEIFKQMGMTMSEAMRIFLNQCINSGGLPFKPHIKIPNKETLESFKQAKNGEFESYNLKQFEKFLNDTAK</sequence>
<protein>
    <submittedName>
        <fullName evidence="3">DNA-damage-inducible protein J</fullName>
    </submittedName>
</protein>
<dbReference type="GO" id="GO:0006351">
    <property type="term" value="P:DNA-templated transcription"/>
    <property type="evidence" value="ECO:0007669"/>
    <property type="project" value="TreeGrafter"/>
</dbReference>
<dbReference type="HOGENOM" id="CLU_154558_5_3_5"/>
<keyword evidence="2" id="KW-1277">Toxin-antitoxin system</keyword>
<dbReference type="EMBL" id="CP000053">
    <property type="protein sequence ID" value="AAY61678.1"/>
    <property type="molecule type" value="Genomic_DNA"/>
</dbReference>
<reference evidence="3 4" key="1">
    <citation type="journal article" date="2005" name="PLoS Biol.">
        <title>The genome sequence of Rickettsia felis identifies the first putative conjugative plasmid in an obligate intracellular parasite.</title>
        <authorList>
            <person name="Ogata H."/>
            <person name="Renesto P."/>
            <person name="Audic S."/>
            <person name="Robert C."/>
            <person name="Blanc G."/>
            <person name="Fournier P.E."/>
            <person name="Parinello H."/>
            <person name="Claverie J.M."/>
            <person name="Raoult D."/>
        </authorList>
    </citation>
    <scope>NUCLEOTIDE SEQUENCE [LARGE SCALE GENOMIC DNA]</scope>
    <source>
        <strain evidence="4">ATCC VR-1525 / URRWXCal2</strain>
    </source>
</reference>
<dbReference type="GO" id="GO:0006355">
    <property type="term" value="P:regulation of DNA-templated transcription"/>
    <property type="evidence" value="ECO:0007669"/>
    <property type="project" value="InterPro"/>
</dbReference>
<evidence type="ECO:0000313" key="3">
    <source>
        <dbReference type="EMBL" id="AAY61678.1"/>
    </source>
</evidence>
<organism evidence="3 4">
    <name type="scientific">Rickettsia felis (strain ATCC VR-1525 / URRWXCal2)</name>
    <name type="common">Rickettsia azadi</name>
    <dbReference type="NCBI Taxonomy" id="315456"/>
    <lineage>
        <taxon>Bacteria</taxon>
        <taxon>Pseudomonadati</taxon>
        <taxon>Pseudomonadota</taxon>
        <taxon>Alphaproteobacteria</taxon>
        <taxon>Rickettsiales</taxon>
        <taxon>Rickettsiaceae</taxon>
        <taxon>Rickettsieae</taxon>
        <taxon>Rickettsia</taxon>
        <taxon>spotted fever group</taxon>
    </lineage>
</organism>
<gene>
    <name evidence="3" type="primary">relB2</name>
    <name evidence="3" type="ordered locus">RF_0827</name>
</gene>
<dbReference type="STRING" id="315456.RF_0827"/>
<evidence type="ECO:0000313" key="4">
    <source>
        <dbReference type="Proteomes" id="UP000008548"/>
    </source>
</evidence>
<dbReference type="PANTHER" id="PTHR38781">
    <property type="entry name" value="ANTITOXIN DINJ-RELATED"/>
    <property type="match status" value="1"/>
</dbReference>
<dbReference type="NCBIfam" id="TIGR02384">
    <property type="entry name" value="RelB_DinJ"/>
    <property type="match status" value="1"/>
</dbReference>
<evidence type="ECO:0000256" key="1">
    <source>
        <dbReference type="ARBA" id="ARBA00010562"/>
    </source>
</evidence>
<dbReference type="KEGG" id="rfe:RF_0827"/>
<keyword evidence="4" id="KW-1185">Reference proteome</keyword>
<accession>Q4UL95</accession>
<dbReference type="AlphaFoldDB" id="Q4UL95"/>
<dbReference type="Proteomes" id="UP000008548">
    <property type="component" value="Chromosome"/>
</dbReference>
<dbReference type="Gene3D" id="1.10.1220.10">
    <property type="entry name" value="Met repressor-like"/>
    <property type="match status" value="1"/>
</dbReference>
<dbReference type="PANTHER" id="PTHR38781:SF1">
    <property type="entry name" value="ANTITOXIN DINJ-RELATED"/>
    <property type="match status" value="1"/>
</dbReference>
<proteinExistence type="inferred from homology"/>
<dbReference type="eggNOG" id="COG3077">
    <property type="taxonomic scope" value="Bacteria"/>
</dbReference>
<name>Q4UL95_RICFE</name>
<comment type="similarity">
    <text evidence="1">Belongs to the RelB/DinJ antitoxin family.</text>
</comment>
<dbReference type="InterPro" id="IPR007337">
    <property type="entry name" value="RelB/DinJ"/>
</dbReference>
<dbReference type="InterPro" id="IPR013321">
    <property type="entry name" value="Arc_rbn_hlx_hlx"/>
</dbReference>
<dbReference type="Pfam" id="PF04221">
    <property type="entry name" value="RelB"/>
    <property type="match status" value="1"/>
</dbReference>